<dbReference type="Proteomes" id="UP000715965">
    <property type="component" value="Unassembled WGS sequence"/>
</dbReference>
<accession>A0ABR9SJ60</accession>
<comment type="caution">
    <text evidence="1">The sequence shown here is derived from an EMBL/GenBank/DDBJ whole genome shotgun (WGS) entry which is preliminary data.</text>
</comment>
<evidence type="ECO:0008006" key="3">
    <source>
        <dbReference type="Google" id="ProtNLM"/>
    </source>
</evidence>
<sequence>MSTLLDTCLFLSEGNGLIDDCRGRRVPVAVVVLEAALPLDLEDSDPVLHAALQACMDGHLGAIAAQPGLAACLGAGTFALLLPRVSPRQALQLVGLELGTGLQVTVPDAAGGPGRPVVFSAVARPLPGAENGLEQALLRLLEDAESRLEAMAFSLPPLPVPA</sequence>
<keyword evidence="2" id="KW-1185">Reference proteome</keyword>
<proteinExistence type="predicted"/>
<organism evidence="1 2">
    <name type="scientific">Ramlibacter aquaticus</name>
    <dbReference type="NCBI Taxonomy" id="2780094"/>
    <lineage>
        <taxon>Bacteria</taxon>
        <taxon>Pseudomonadati</taxon>
        <taxon>Pseudomonadota</taxon>
        <taxon>Betaproteobacteria</taxon>
        <taxon>Burkholderiales</taxon>
        <taxon>Comamonadaceae</taxon>
        <taxon>Ramlibacter</taxon>
    </lineage>
</organism>
<gene>
    <name evidence="1" type="ORF">IM725_14520</name>
</gene>
<dbReference type="EMBL" id="JADDOJ010000064">
    <property type="protein sequence ID" value="MBE7941792.1"/>
    <property type="molecule type" value="Genomic_DNA"/>
</dbReference>
<evidence type="ECO:0000313" key="2">
    <source>
        <dbReference type="Proteomes" id="UP000715965"/>
    </source>
</evidence>
<dbReference type="RefSeq" id="WP_193781355.1">
    <property type="nucleotide sequence ID" value="NZ_JADDOJ010000064.1"/>
</dbReference>
<protein>
    <recommendedName>
        <fullName evidence="3">GGDEF domain-containing protein</fullName>
    </recommendedName>
</protein>
<evidence type="ECO:0000313" key="1">
    <source>
        <dbReference type="EMBL" id="MBE7941792.1"/>
    </source>
</evidence>
<reference evidence="1 2" key="1">
    <citation type="submission" date="2020-10" db="EMBL/GenBank/DDBJ databases">
        <title>Draft genome of Ramlibacter aquaticus LMG 30558.</title>
        <authorList>
            <person name="Props R."/>
        </authorList>
    </citation>
    <scope>NUCLEOTIDE SEQUENCE [LARGE SCALE GENOMIC DNA]</scope>
    <source>
        <strain evidence="1 2">LMG 30558</strain>
    </source>
</reference>
<name>A0ABR9SJ60_9BURK</name>